<protein>
    <recommendedName>
        <fullName evidence="3">Nose resistant-to-fluoxetine protein N-terminal domain-containing protein</fullName>
    </recommendedName>
</protein>
<dbReference type="AlphaFoldDB" id="A0A7R9EJ65"/>
<accession>A0A7R9EJ65</accession>
<dbReference type="EMBL" id="OB797292">
    <property type="protein sequence ID" value="CAD7434223.1"/>
    <property type="molecule type" value="Genomic_DNA"/>
</dbReference>
<evidence type="ECO:0000313" key="2">
    <source>
        <dbReference type="EMBL" id="CAD7434223.1"/>
    </source>
</evidence>
<organism evidence="2">
    <name type="scientific">Timema monikensis</name>
    <dbReference type="NCBI Taxonomy" id="170555"/>
    <lineage>
        <taxon>Eukaryota</taxon>
        <taxon>Metazoa</taxon>
        <taxon>Ecdysozoa</taxon>
        <taxon>Arthropoda</taxon>
        <taxon>Hexapoda</taxon>
        <taxon>Insecta</taxon>
        <taxon>Pterygota</taxon>
        <taxon>Neoptera</taxon>
        <taxon>Polyneoptera</taxon>
        <taxon>Phasmatodea</taxon>
        <taxon>Timematodea</taxon>
        <taxon>Timematoidea</taxon>
        <taxon>Timematidae</taxon>
        <taxon>Timema</taxon>
    </lineage>
</organism>
<sequence>MPSPEVRISVWDVAEKSTFLMLTGHTQQQDVYRHARGLTTQHHVVVATQITTHAPAHESTPRQRLAGDQRKRRGAVADRTSDGQLELTRLDDLSFHFLHPSYDGARCGHAARTALGPPLARVALLGELKLRWSLCIPSSCRADDLQVRLDALLHILKLPIRATVQNEDCHIAKKTPFNATDLVTM</sequence>
<evidence type="ECO:0008006" key="3">
    <source>
        <dbReference type="Google" id="ProtNLM"/>
    </source>
</evidence>
<name>A0A7R9EJ65_9NEOP</name>
<feature type="region of interest" description="Disordered" evidence="1">
    <location>
        <begin position="51"/>
        <end position="81"/>
    </location>
</feature>
<proteinExistence type="predicted"/>
<evidence type="ECO:0000256" key="1">
    <source>
        <dbReference type="SAM" id="MobiDB-lite"/>
    </source>
</evidence>
<gene>
    <name evidence="2" type="ORF">TMSB3V08_LOCUS10877</name>
</gene>
<feature type="compositionally biased region" description="Basic and acidic residues" evidence="1">
    <location>
        <begin position="55"/>
        <end position="81"/>
    </location>
</feature>
<reference evidence="2" key="1">
    <citation type="submission" date="2020-11" db="EMBL/GenBank/DDBJ databases">
        <authorList>
            <person name="Tran Van P."/>
        </authorList>
    </citation>
    <scope>NUCLEOTIDE SEQUENCE</scope>
</reference>